<keyword evidence="10 13" id="KW-1133">Transmembrane helix</keyword>
<keyword evidence="4 13" id="KW-1003">Cell membrane</keyword>
<feature type="transmembrane region" description="Helical" evidence="13">
    <location>
        <begin position="216"/>
        <end position="238"/>
    </location>
</feature>
<proteinExistence type="inferred from homology"/>
<evidence type="ECO:0000256" key="1">
    <source>
        <dbReference type="ARBA" id="ARBA00004429"/>
    </source>
</evidence>
<evidence type="ECO:0000256" key="9">
    <source>
        <dbReference type="ARBA" id="ARBA00022982"/>
    </source>
</evidence>
<evidence type="ECO:0000256" key="11">
    <source>
        <dbReference type="ARBA" id="ARBA00023004"/>
    </source>
</evidence>
<comment type="caution">
    <text evidence="15">The sequence shown here is derived from an EMBL/GenBank/DDBJ whole genome shotgun (WGS) entry which is preliminary data.</text>
</comment>
<keyword evidence="7 13" id="KW-0812">Transmembrane</keyword>
<keyword evidence="12 13" id="KW-0472">Membrane</keyword>
<dbReference type="OrthoDB" id="9807042at2"/>
<keyword evidence="3 13" id="KW-0813">Transport</keyword>
<dbReference type="RefSeq" id="WP_060990689.1">
    <property type="nucleotide sequence ID" value="NZ_BSOU01000005.1"/>
</dbReference>
<dbReference type="GO" id="GO:0016682">
    <property type="term" value="F:oxidoreductase activity, acting on diphenols and related substances as donors, oxygen as acceptor"/>
    <property type="evidence" value="ECO:0007669"/>
    <property type="project" value="TreeGrafter"/>
</dbReference>
<dbReference type="GO" id="GO:0009055">
    <property type="term" value="F:electron transfer activity"/>
    <property type="evidence" value="ECO:0007669"/>
    <property type="project" value="UniProtKB-UniRule"/>
</dbReference>
<dbReference type="GO" id="GO:0046872">
    <property type="term" value="F:metal ion binding"/>
    <property type="evidence" value="ECO:0007669"/>
    <property type="project" value="UniProtKB-UniRule"/>
</dbReference>
<accession>A0A2S7XJZ4</accession>
<dbReference type="PANTHER" id="PTHR30365:SF0">
    <property type="entry name" value="CYTOCHROME BD-I UBIQUINOL OXIDASE SUBUNIT 1"/>
    <property type="match status" value="1"/>
</dbReference>
<protein>
    <submittedName>
        <fullName evidence="14">Cytochrome bd oxidase subunit I</fullName>
    </submittedName>
    <submittedName>
        <fullName evidence="15">Cytochrome d terminal oxidase subunit 1</fullName>
    </submittedName>
</protein>
<feature type="transmembrane region" description="Helical" evidence="13">
    <location>
        <begin position="129"/>
        <end position="146"/>
    </location>
</feature>
<reference evidence="14" key="4">
    <citation type="submission" date="2023-01" db="EMBL/GenBank/DDBJ databases">
        <title>Draft genome sequence of Aliivibrio sifiae strain NBRC 105001.</title>
        <authorList>
            <person name="Sun Q."/>
            <person name="Mori K."/>
        </authorList>
    </citation>
    <scope>NUCLEOTIDE SEQUENCE</scope>
    <source>
        <strain evidence="14">NBRC 105001</strain>
    </source>
</reference>
<dbReference type="PIRSF" id="PIRSF006446">
    <property type="entry name" value="Cyt_quinol_oxidase_1"/>
    <property type="match status" value="1"/>
</dbReference>
<evidence type="ECO:0000256" key="13">
    <source>
        <dbReference type="PIRNR" id="PIRNR006446"/>
    </source>
</evidence>
<feature type="transmembrane region" description="Helical" evidence="13">
    <location>
        <begin position="416"/>
        <end position="438"/>
    </location>
</feature>
<evidence type="ECO:0000313" key="14">
    <source>
        <dbReference type="EMBL" id="GLR75156.1"/>
    </source>
</evidence>
<keyword evidence="5" id="KW-0997">Cell inner membrane</keyword>
<dbReference type="Proteomes" id="UP000239273">
    <property type="component" value="Unassembled WGS sequence"/>
</dbReference>
<keyword evidence="8 13" id="KW-0479">Metal-binding</keyword>
<dbReference type="GO" id="GO:0070069">
    <property type="term" value="C:cytochrome complex"/>
    <property type="evidence" value="ECO:0007669"/>
    <property type="project" value="UniProtKB-UniRule"/>
</dbReference>
<dbReference type="GO" id="GO:0005886">
    <property type="term" value="C:plasma membrane"/>
    <property type="evidence" value="ECO:0007669"/>
    <property type="project" value="UniProtKB-SubCell"/>
</dbReference>
<evidence type="ECO:0000256" key="2">
    <source>
        <dbReference type="ARBA" id="ARBA00009819"/>
    </source>
</evidence>
<organism evidence="15 16">
    <name type="scientific">Aliivibrio sifiae</name>
    <dbReference type="NCBI Taxonomy" id="566293"/>
    <lineage>
        <taxon>Bacteria</taxon>
        <taxon>Pseudomonadati</taxon>
        <taxon>Pseudomonadota</taxon>
        <taxon>Gammaproteobacteria</taxon>
        <taxon>Vibrionales</taxon>
        <taxon>Vibrionaceae</taxon>
        <taxon>Aliivibrio</taxon>
    </lineage>
</organism>
<feature type="transmembrane region" description="Helical" evidence="13">
    <location>
        <begin position="20"/>
        <end position="43"/>
    </location>
</feature>
<comment type="subcellular location">
    <subcellularLocation>
        <location evidence="1">Cell inner membrane</location>
        <topology evidence="1">Multi-pass membrane protein</topology>
    </subcellularLocation>
</comment>
<dbReference type="PANTHER" id="PTHR30365">
    <property type="entry name" value="CYTOCHROME D UBIQUINOL OXIDASE"/>
    <property type="match status" value="1"/>
</dbReference>
<sequence>MLTDVVDLSRFQFASVALYHFIFVPLTIGLSFLLAVMETIYLVTGKTVYRDMTKFWGKLFGINFAMGVATGLTMEFQFGTNWSYYSHYSGDVFGAPLAIEAMLAFFLESTLVGMFFFGWDRMSKGKHALCTWLTAIGSNFSGFWILTANGWMQNPVGAEFNYETMRMEMTSFMDVILNPITQVKFLHTVSAGYVTGAMFIMGISAYYLLKGQDRSFALRSFTVACCFGLVTIISTLFLGDESGYEAGQYQPVKLAAMEAEWETEEAPASFTLLGLPNQDTMETDYAIKIPYVMGLIATRSTDTPVVGLNDLVKMNEQRVRNGMVAYGLLKSLPENVDKFNELKGDLGYGLLLKKYTDNVIDATEDQIQQAAKDTIPNVSPIFWSFRIMVASGMLMFSLLLLSFWYMCRNRLEDKRWLLKACLLAMPLPWIAIECGWLVSEYGRQPWSIQEILPTAMAASDLTVNQILTSLAVAFGLYTFLLIIEVRLMVKYARIGPSALKTGQYHFEREDTDEHELMLISYQGGNK</sequence>
<evidence type="ECO:0000256" key="10">
    <source>
        <dbReference type="ARBA" id="ARBA00022989"/>
    </source>
</evidence>
<dbReference type="AlphaFoldDB" id="A0A2S7XJZ4"/>
<feature type="transmembrane region" description="Helical" evidence="13">
    <location>
        <begin position="93"/>
        <end position="117"/>
    </location>
</feature>
<dbReference type="EMBL" id="BSOU01000005">
    <property type="protein sequence ID" value="GLR75156.1"/>
    <property type="molecule type" value="Genomic_DNA"/>
</dbReference>
<evidence type="ECO:0000256" key="6">
    <source>
        <dbReference type="ARBA" id="ARBA00022617"/>
    </source>
</evidence>
<reference evidence="14" key="1">
    <citation type="journal article" date="2014" name="Int. J. Syst. Evol. Microbiol.">
        <title>Complete genome of a new Firmicutes species belonging to the dominant human colonic microbiota ('Ruminococcus bicirculans') reveals two chromosomes and a selective capacity to utilize plant glucans.</title>
        <authorList>
            <consortium name="NISC Comparative Sequencing Program"/>
            <person name="Wegmann U."/>
            <person name="Louis P."/>
            <person name="Goesmann A."/>
            <person name="Henrissat B."/>
            <person name="Duncan S.H."/>
            <person name="Flint H.J."/>
        </authorList>
    </citation>
    <scope>NUCLEOTIDE SEQUENCE</scope>
    <source>
        <strain evidence="14">NBRC 105001</strain>
    </source>
</reference>
<feature type="transmembrane region" description="Helical" evidence="13">
    <location>
        <begin position="191"/>
        <end position="209"/>
    </location>
</feature>
<keyword evidence="17" id="KW-1185">Reference proteome</keyword>
<feature type="transmembrane region" description="Helical" evidence="13">
    <location>
        <begin position="466"/>
        <end position="483"/>
    </location>
</feature>
<dbReference type="EMBL" id="MSCP01000001">
    <property type="protein sequence ID" value="PQJ93731.1"/>
    <property type="molecule type" value="Genomic_DNA"/>
</dbReference>
<gene>
    <name evidence="14" type="primary">cydA_1</name>
    <name evidence="15" type="ORF">BTO23_06470</name>
    <name evidence="14" type="ORF">GCM10007855_20300</name>
</gene>
<keyword evidence="6 13" id="KW-0349">Heme</keyword>
<evidence type="ECO:0000313" key="16">
    <source>
        <dbReference type="Proteomes" id="UP000239273"/>
    </source>
</evidence>
<reference evidence="17" key="3">
    <citation type="journal article" date="2019" name="Int. J. Syst. Evol. Microbiol.">
        <title>The Global Catalogue of Microorganisms (GCM) 10K type strain sequencing project: providing services to taxonomists for standard genome sequencing and annotation.</title>
        <authorList>
            <consortium name="The Broad Institute Genomics Platform"/>
            <consortium name="The Broad Institute Genome Sequencing Center for Infectious Disease"/>
            <person name="Wu L."/>
            <person name="Ma J."/>
        </authorList>
    </citation>
    <scope>NUCLEOTIDE SEQUENCE [LARGE SCALE GENOMIC DNA]</scope>
    <source>
        <strain evidence="17">NBRC 105001</strain>
    </source>
</reference>
<evidence type="ECO:0000313" key="17">
    <source>
        <dbReference type="Proteomes" id="UP001156660"/>
    </source>
</evidence>
<evidence type="ECO:0000313" key="15">
    <source>
        <dbReference type="EMBL" id="PQJ93731.1"/>
    </source>
</evidence>
<reference evidence="15 16" key="2">
    <citation type="submission" date="2016-12" db="EMBL/GenBank/DDBJ databases">
        <title>Diversity of luminous bacteria.</title>
        <authorList>
            <person name="Yoshizawa S."/>
            <person name="Kogure K."/>
        </authorList>
    </citation>
    <scope>NUCLEOTIDE SEQUENCE [LARGE SCALE GENOMIC DNA]</scope>
    <source>
        <strain evidence="15 16">NBRC 105001</strain>
    </source>
</reference>
<dbReference type="InterPro" id="IPR002585">
    <property type="entry name" value="Cyt-d_ubiquinol_oxidase_su_1"/>
</dbReference>
<dbReference type="Proteomes" id="UP001156660">
    <property type="component" value="Unassembled WGS sequence"/>
</dbReference>
<evidence type="ECO:0000256" key="4">
    <source>
        <dbReference type="ARBA" id="ARBA00022475"/>
    </source>
</evidence>
<evidence type="ECO:0000256" key="3">
    <source>
        <dbReference type="ARBA" id="ARBA00022448"/>
    </source>
</evidence>
<dbReference type="GO" id="GO:0020037">
    <property type="term" value="F:heme binding"/>
    <property type="evidence" value="ECO:0007669"/>
    <property type="project" value="TreeGrafter"/>
</dbReference>
<evidence type="ECO:0000256" key="12">
    <source>
        <dbReference type="ARBA" id="ARBA00023136"/>
    </source>
</evidence>
<feature type="transmembrane region" description="Helical" evidence="13">
    <location>
        <begin position="381"/>
        <end position="404"/>
    </location>
</feature>
<dbReference type="GO" id="GO:0019646">
    <property type="term" value="P:aerobic electron transport chain"/>
    <property type="evidence" value="ECO:0007669"/>
    <property type="project" value="InterPro"/>
</dbReference>
<keyword evidence="11 13" id="KW-0408">Iron</keyword>
<evidence type="ECO:0000256" key="5">
    <source>
        <dbReference type="ARBA" id="ARBA00022519"/>
    </source>
</evidence>
<dbReference type="Pfam" id="PF01654">
    <property type="entry name" value="Cyt_bd_oxida_I"/>
    <property type="match status" value="1"/>
</dbReference>
<comment type="similarity">
    <text evidence="2 13">Belongs to the cytochrome ubiquinol oxidase subunit 1 family.</text>
</comment>
<evidence type="ECO:0000256" key="7">
    <source>
        <dbReference type="ARBA" id="ARBA00022692"/>
    </source>
</evidence>
<name>A0A2S7XJZ4_9GAMM</name>
<keyword evidence="9 13" id="KW-0249">Electron transport</keyword>
<evidence type="ECO:0000256" key="8">
    <source>
        <dbReference type="ARBA" id="ARBA00022723"/>
    </source>
</evidence>
<feature type="transmembrane region" description="Helical" evidence="13">
    <location>
        <begin position="55"/>
        <end position="73"/>
    </location>
</feature>